<reference evidence="7 8" key="1">
    <citation type="submission" date="2021-03" db="EMBL/GenBank/DDBJ databases">
        <title>Fibrella sp. HMF5036 genome sequencing and assembly.</title>
        <authorList>
            <person name="Kang H."/>
            <person name="Kim H."/>
            <person name="Bae S."/>
            <person name="Joh K."/>
        </authorList>
    </citation>
    <scope>NUCLEOTIDE SEQUENCE [LARGE SCALE GENOMIC DNA]</scope>
    <source>
        <strain evidence="7 8">HMF5036</strain>
    </source>
</reference>
<feature type="domain" description="RNA polymerase sigma-70 region 2" evidence="5">
    <location>
        <begin position="14"/>
        <end position="79"/>
    </location>
</feature>
<dbReference type="SUPFAM" id="SSF88659">
    <property type="entry name" value="Sigma3 and sigma4 domains of RNA polymerase sigma factors"/>
    <property type="match status" value="1"/>
</dbReference>
<evidence type="ECO:0000256" key="4">
    <source>
        <dbReference type="ARBA" id="ARBA00023163"/>
    </source>
</evidence>
<dbReference type="InterPro" id="IPR013249">
    <property type="entry name" value="RNA_pol_sigma70_r4_t2"/>
</dbReference>
<gene>
    <name evidence="7" type="ORF">J2I48_12465</name>
</gene>
<keyword evidence="8" id="KW-1185">Reference proteome</keyword>
<dbReference type="Gene3D" id="1.10.1740.10">
    <property type="match status" value="1"/>
</dbReference>
<dbReference type="SUPFAM" id="SSF88946">
    <property type="entry name" value="Sigma2 domain of RNA polymerase sigma factors"/>
    <property type="match status" value="1"/>
</dbReference>
<dbReference type="InterPro" id="IPR039425">
    <property type="entry name" value="RNA_pol_sigma-70-like"/>
</dbReference>
<dbReference type="CDD" id="cd06171">
    <property type="entry name" value="Sigma70_r4"/>
    <property type="match status" value="1"/>
</dbReference>
<dbReference type="Pfam" id="PF08281">
    <property type="entry name" value="Sigma70_r4_2"/>
    <property type="match status" value="1"/>
</dbReference>
<dbReference type="AlphaFoldDB" id="A0A939G713"/>
<dbReference type="InterPro" id="IPR014284">
    <property type="entry name" value="RNA_pol_sigma-70_dom"/>
</dbReference>
<keyword evidence="4" id="KW-0804">Transcription</keyword>
<keyword evidence="3" id="KW-0731">Sigma factor</keyword>
<dbReference type="GO" id="GO:0016987">
    <property type="term" value="F:sigma factor activity"/>
    <property type="evidence" value="ECO:0007669"/>
    <property type="project" value="UniProtKB-KW"/>
</dbReference>
<evidence type="ECO:0000259" key="6">
    <source>
        <dbReference type="Pfam" id="PF08281"/>
    </source>
</evidence>
<dbReference type="InterPro" id="IPR036388">
    <property type="entry name" value="WH-like_DNA-bd_sf"/>
</dbReference>
<dbReference type="RefSeq" id="WP_207335775.1">
    <property type="nucleotide sequence ID" value="NZ_JAFMYU010000008.1"/>
</dbReference>
<protein>
    <submittedName>
        <fullName evidence="7">Sigma-70 family RNA polymerase sigma factor</fullName>
    </submittedName>
</protein>
<dbReference type="EMBL" id="JAFMYU010000008">
    <property type="protein sequence ID" value="MBO0931814.1"/>
    <property type="molecule type" value="Genomic_DNA"/>
</dbReference>
<dbReference type="NCBIfam" id="TIGR02937">
    <property type="entry name" value="sigma70-ECF"/>
    <property type="match status" value="1"/>
</dbReference>
<evidence type="ECO:0000313" key="7">
    <source>
        <dbReference type="EMBL" id="MBO0931814.1"/>
    </source>
</evidence>
<comment type="similarity">
    <text evidence="1">Belongs to the sigma-70 factor family. ECF subfamily.</text>
</comment>
<dbReference type="Proteomes" id="UP000664795">
    <property type="component" value="Unassembled WGS sequence"/>
</dbReference>
<dbReference type="PANTHER" id="PTHR43133:SF45">
    <property type="entry name" value="RNA POLYMERASE ECF-TYPE SIGMA FACTOR"/>
    <property type="match status" value="1"/>
</dbReference>
<evidence type="ECO:0000256" key="3">
    <source>
        <dbReference type="ARBA" id="ARBA00023082"/>
    </source>
</evidence>
<dbReference type="GO" id="GO:0003677">
    <property type="term" value="F:DNA binding"/>
    <property type="evidence" value="ECO:0007669"/>
    <property type="project" value="InterPro"/>
</dbReference>
<name>A0A939G713_9BACT</name>
<dbReference type="GO" id="GO:0006352">
    <property type="term" value="P:DNA-templated transcription initiation"/>
    <property type="evidence" value="ECO:0007669"/>
    <property type="project" value="InterPro"/>
</dbReference>
<comment type="caution">
    <text evidence="7">The sequence shown here is derived from an EMBL/GenBank/DDBJ whole genome shotgun (WGS) entry which is preliminary data.</text>
</comment>
<dbReference type="InterPro" id="IPR013324">
    <property type="entry name" value="RNA_pol_sigma_r3/r4-like"/>
</dbReference>
<evidence type="ECO:0000256" key="2">
    <source>
        <dbReference type="ARBA" id="ARBA00023015"/>
    </source>
</evidence>
<organism evidence="7 8">
    <name type="scientific">Fibrella aquatilis</name>
    <dbReference type="NCBI Taxonomy" id="2817059"/>
    <lineage>
        <taxon>Bacteria</taxon>
        <taxon>Pseudomonadati</taxon>
        <taxon>Bacteroidota</taxon>
        <taxon>Cytophagia</taxon>
        <taxon>Cytophagales</taxon>
        <taxon>Spirosomataceae</taxon>
        <taxon>Fibrella</taxon>
    </lineage>
</organism>
<dbReference type="Gene3D" id="1.10.10.10">
    <property type="entry name" value="Winged helix-like DNA-binding domain superfamily/Winged helix DNA-binding domain"/>
    <property type="match status" value="1"/>
</dbReference>
<proteinExistence type="inferred from homology"/>
<evidence type="ECO:0000256" key="1">
    <source>
        <dbReference type="ARBA" id="ARBA00010641"/>
    </source>
</evidence>
<evidence type="ECO:0000259" key="5">
    <source>
        <dbReference type="Pfam" id="PF04542"/>
    </source>
</evidence>
<keyword evidence="2" id="KW-0805">Transcription regulation</keyword>
<sequence length="172" mass="19726">MADPLAQSFLDQINDHLGIAHKVCRLYCQDPDERADLMQEMLYQLWKAYPAFGERSSFTTWMYRVCLNTALTGYRKSKRNNWESLSLSHQQIPEPMTDAGEEHRQILYQAIATLSPLNKAIVLLYLDELSYDEIAGITGLTKANVSVRLVRIKKQLEAQLNKQANYSNNVNS</sequence>
<feature type="domain" description="RNA polymerase sigma factor 70 region 4 type 2" evidence="6">
    <location>
        <begin position="104"/>
        <end position="156"/>
    </location>
</feature>
<evidence type="ECO:0000313" key="8">
    <source>
        <dbReference type="Proteomes" id="UP000664795"/>
    </source>
</evidence>
<accession>A0A939G713</accession>
<dbReference type="InterPro" id="IPR007627">
    <property type="entry name" value="RNA_pol_sigma70_r2"/>
</dbReference>
<dbReference type="InterPro" id="IPR013325">
    <property type="entry name" value="RNA_pol_sigma_r2"/>
</dbReference>
<dbReference type="PANTHER" id="PTHR43133">
    <property type="entry name" value="RNA POLYMERASE ECF-TYPE SIGMA FACTO"/>
    <property type="match status" value="1"/>
</dbReference>
<dbReference type="Pfam" id="PF04542">
    <property type="entry name" value="Sigma70_r2"/>
    <property type="match status" value="1"/>
</dbReference>